<evidence type="ECO:0000256" key="1">
    <source>
        <dbReference type="SAM" id="SignalP"/>
    </source>
</evidence>
<dbReference type="InterPro" id="IPR023753">
    <property type="entry name" value="FAD/NAD-binding_dom"/>
</dbReference>
<dbReference type="SUPFAM" id="SSF51905">
    <property type="entry name" value="FAD/NAD(P)-binding domain"/>
    <property type="match status" value="1"/>
</dbReference>
<dbReference type="OrthoDB" id="5043642at2759"/>
<dbReference type="InterPro" id="IPR021848">
    <property type="entry name" value="HODM_asu-like"/>
</dbReference>
<proteinExistence type="predicted"/>
<feature type="chain" id="PRO_5003408597" evidence="1">
    <location>
        <begin position="19"/>
        <end position="775"/>
    </location>
</feature>
<protein>
    <submittedName>
        <fullName evidence="3">Putative FAD binding protein</fullName>
    </submittedName>
</protein>
<dbReference type="PRINTS" id="PR00368">
    <property type="entry name" value="FADPNR"/>
</dbReference>
<gene>
    <name evidence="3" type="ORF">CTHT_0000120</name>
</gene>
<evidence type="ECO:0000313" key="3">
    <source>
        <dbReference type="EMBL" id="EGS24081.1"/>
    </source>
</evidence>
<keyword evidence="4" id="KW-1185">Reference proteome</keyword>
<dbReference type="AlphaFoldDB" id="G0RXR5"/>
<dbReference type="Pfam" id="PF11927">
    <property type="entry name" value="HODM_asu-like"/>
    <property type="match status" value="1"/>
</dbReference>
<evidence type="ECO:0000259" key="2">
    <source>
        <dbReference type="Pfam" id="PF07992"/>
    </source>
</evidence>
<dbReference type="PANTHER" id="PTHR43735">
    <property type="entry name" value="APOPTOSIS-INDUCING FACTOR 1"/>
    <property type="match status" value="1"/>
</dbReference>
<dbReference type="eggNOG" id="KOG1336">
    <property type="taxonomic scope" value="Eukaryota"/>
</dbReference>
<dbReference type="EMBL" id="GL988030">
    <property type="protein sequence ID" value="EGS24081.1"/>
    <property type="molecule type" value="Genomic_DNA"/>
</dbReference>
<dbReference type="STRING" id="759272.G0RXR5"/>
<dbReference type="Gene3D" id="3.50.50.100">
    <property type="match status" value="1"/>
</dbReference>
<dbReference type="GO" id="GO:0004174">
    <property type="term" value="F:electron-transferring-flavoprotein dehydrogenase activity"/>
    <property type="evidence" value="ECO:0007669"/>
    <property type="project" value="TreeGrafter"/>
</dbReference>
<dbReference type="GO" id="GO:0050660">
    <property type="term" value="F:flavin adenine dinucleotide binding"/>
    <property type="evidence" value="ECO:0007669"/>
    <property type="project" value="TreeGrafter"/>
</dbReference>
<reference evidence="3 4" key="1">
    <citation type="journal article" date="2011" name="Cell">
        <title>Insight into structure and assembly of the nuclear pore complex by utilizing the genome of a eukaryotic thermophile.</title>
        <authorList>
            <person name="Amlacher S."/>
            <person name="Sarges P."/>
            <person name="Flemming D."/>
            <person name="van Noort V."/>
            <person name="Kunze R."/>
            <person name="Devos D.P."/>
            <person name="Arumugam M."/>
            <person name="Bork P."/>
            <person name="Hurt E."/>
        </authorList>
    </citation>
    <scope>NUCLEOTIDE SEQUENCE [LARGE SCALE GENOMIC DNA]</scope>
    <source>
        <strain evidence="4">DSM 1495 / CBS 144.50 / IMI 039719</strain>
    </source>
</reference>
<dbReference type="PANTHER" id="PTHR43735:SF11">
    <property type="entry name" value="HYPOTHETICAL OXIDOREDUCTASE (EUROFUNG)"/>
    <property type="match status" value="1"/>
</dbReference>
<name>G0RXR5_CHATD</name>
<dbReference type="GeneID" id="18254050"/>
<dbReference type="KEGG" id="cthr:CTHT_0000120"/>
<sequence>MTALILLGLILCVVTALAAFSPRGLLLWLLGLLGRESLLPPSSVKPDVEKKPSSESWPPIEPLPDFDWKTTPPIKLRPFKPIYHINMAIQSTTPSELIVLDNTYLTKVLERRSILSSHGPSVHGAIPSGSAPVHELYTYLLGTYLPTRYPRLFSVSQTEKGTLTFHNHVTGLTAPVCPSEQEMDAEAMLRILGETVEDDLFLLLQDPAEQGGQHRAVAFVCCHPAGFAPREKLGMRLGEIHGPVPGIEKISGSMERFFSRLEVGKPVKRVNWTLQTTPHLFTPRGSGVTLHLDDAVQEVEKIDPSQARMRVELQTLTRLPQSRAILFSFKSFMYPLEEIKAEGLGPALADAVEGLQKGNVPGMWIYKGAVMSENAPQAESEKDKMSALSNVVVVGGSYVGLPRFSILPSHEHKAFIPYTSTYTSSPDPSRHLILHARATALHPHTLTVDRPIFQSSTSVPFDYLILATGSKLPPPGNIPLSVTDSLNNMTHHGKNEKENAARYLRQWQSAIKQADTIVLVGGGAVGVQMACDIKEIYPHKQVTIVHSRDRLMNAFHPWLGEIVDERLRELGVRVEKGVRVVFPEGGFPDPTTTTGSNSTPKTNMTEVRLTDGRCLKADLFIPCTGPKPSTSLLTSPSSTLPAQELINPENGCIRVRPTMQLAHEKLSHLFAIGDVADTGMHKAARPGMVQAGVAARNILAMVEGREAREVVKGSPGGIHLTLGLTRSVLFRNPNITAGETEPYAEKKEDGAEDMHIAMAWARRGVKVMKVEDFHL</sequence>
<feature type="domain" description="FAD/NAD(P)-binding" evidence="2">
    <location>
        <begin position="454"/>
        <end position="682"/>
    </location>
</feature>
<keyword evidence="1" id="KW-0732">Signal</keyword>
<dbReference type="HOGENOM" id="CLU_360923_0_0_1"/>
<evidence type="ECO:0000313" key="4">
    <source>
        <dbReference type="Proteomes" id="UP000008066"/>
    </source>
</evidence>
<accession>G0RXR5</accession>
<dbReference type="Proteomes" id="UP000008066">
    <property type="component" value="Unassembled WGS sequence"/>
</dbReference>
<dbReference type="RefSeq" id="XP_006690567.1">
    <property type="nucleotide sequence ID" value="XM_006690504.1"/>
</dbReference>
<organism evidence="4">
    <name type="scientific">Chaetomium thermophilum (strain DSM 1495 / CBS 144.50 / IMI 039719)</name>
    <name type="common">Thermochaetoides thermophila</name>
    <dbReference type="NCBI Taxonomy" id="759272"/>
    <lineage>
        <taxon>Eukaryota</taxon>
        <taxon>Fungi</taxon>
        <taxon>Dikarya</taxon>
        <taxon>Ascomycota</taxon>
        <taxon>Pezizomycotina</taxon>
        <taxon>Sordariomycetes</taxon>
        <taxon>Sordariomycetidae</taxon>
        <taxon>Sordariales</taxon>
        <taxon>Chaetomiaceae</taxon>
        <taxon>Thermochaetoides</taxon>
    </lineage>
</organism>
<dbReference type="Pfam" id="PF07992">
    <property type="entry name" value="Pyr_redox_2"/>
    <property type="match status" value="1"/>
</dbReference>
<dbReference type="GO" id="GO:0005737">
    <property type="term" value="C:cytoplasm"/>
    <property type="evidence" value="ECO:0007669"/>
    <property type="project" value="TreeGrafter"/>
</dbReference>
<feature type="signal peptide" evidence="1">
    <location>
        <begin position="1"/>
        <end position="18"/>
    </location>
</feature>
<dbReference type="InterPro" id="IPR036188">
    <property type="entry name" value="FAD/NAD-bd_sf"/>
</dbReference>